<evidence type="ECO:0000256" key="1">
    <source>
        <dbReference type="ARBA" id="ARBA00022694"/>
    </source>
</evidence>
<dbReference type="Gene3D" id="3.30.230.10">
    <property type="match status" value="1"/>
</dbReference>
<gene>
    <name evidence="6" type="ORF">A2Z33_02985</name>
</gene>
<evidence type="ECO:0000256" key="4">
    <source>
        <dbReference type="ARBA" id="ARBA00022801"/>
    </source>
</evidence>
<keyword evidence="2" id="KW-0540">Nuclease</keyword>
<comment type="caution">
    <text evidence="6">The sequence shown here is derived from an EMBL/GenBank/DDBJ whole genome shotgun (WGS) entry which is preliminary data.</text>
</comment>
<dbReference type="GO" id="GO:0008033">
    <property type="term" value="P:tRNA processing"/>
    <property type="evidence" value="ECO:0007669"/>
    <property type="project" value="UniProtKB-KW"/>
</dbReference>
<dbReference type="GO" id="GO:0000049">
    <property type="term" value="F:tRNA binding"/>
    <property type="evidence" value="ECO:0007669"/>
    <property type="project" value="InterPro"/>
</dbReference>
<dbReference type="STRING" id="1798374.A2Z33_02985"/>
<dbReference type="EMBL" id="MFJD01000004">
    <property type="protein sequence ID" value="OGG04104.1"/>
    <property type="molecule type" value="Genomic_DNA"/>
</dbReference>
<reference evidence="6 7" key="1">
    <citation type="journal article" date="2016" name="Nat. Commun.">
        <title>Thousands of microbial genomes shed light on interconnected biogeochemical processes in an aquifer system.</title>
        <authorList>
            <person name="Anantharaman K."/>
            <person name="Brown C.T."/>
            <person name="Hug L.A."/>
            <person name="Sharon I."/>
            <person name="Castelle C.J."/>
            <person name="Probst A.J."/>
            <person name="Thomas B.C."/>
            <person name="Singh A."/>
            <person name="Wilkins M.J."/>
            <person name="Karaoz U."/>
            <person name="Brodie E.L."/>
            <person name="Williams K.H."/>
            <person name="Hubbard S.S."/>
            <person name="Banfield J.F."/>
        </authorList>
    </citation>
    <scope>NUCLEOTIDE SEQUENCE [LARGE SCALE GENOMIC DNA]</scope>
</reference>
<protein>
    <submittedName>
        <fullName evidence="6">Uncharacterized protein</fullName>
    </submittedName>
</protein>
<evidence type="ECO:0000313" key="6">
    <source>
        <dbReference type="EMBL" id="OGG04104.1"/>
    </source>
</evidence>
<keyword evidence="1" id="KW-0819">tRNA processing</keyword>
<evidence type="ECO:0000256" key="2">
    <source>
        <dbReference type="ARBA" id="ARBA00022722"/>
    </source>
</evidence>
<dbReference type="Pfam" id="PF00825">
    <property type="entry name" value="Ribonuclease_P"/>
    <property type="match status" value="1"/>
</dbReference>
<name>A0A1F5YVH8_9BACT</name>
<keyword evidence="3" id="KW-0255">Endonuclease</keyword>
<keyword evidence="5" id="KW-0694">RNA-binding</keyword>
<dbReference type="Proteomes" id="UP000178448">
    <property type="component" value="Unassembled WGS sequence"/>
</dbReference>
<evidence type="ECO:0000313" key="7">
    <source>
        <dbReference type="Proteomes" id="UP000178448"/>
    </source>
</evidence>
<proteinExistence type="predicted"/>
<accession>A0A1F5YVH8</accession>
<dbReference type="SUPFAM" id="SSF54211">
    <property type="entry name" value="Ribosomal protein S5 domain 2-like"/>
    <property type="match status" value="1"/>
</dbReference>
<keyword evidence="4" id="KW-0378">Hydrolase</keyword>
<evidence type="ECO:0000256" key="3">
    <source>
        <dbReference type="ARBA" id="ARBA00022759"/>
    </source>
</evidence>
<dbReference type="InterPro" id="IPR020568">
    <property type="entry name" value="Ribosomal_Su5_D2-typ_SF"/>
</dbReference>
<dbReference type="InterPro" id="IPR000100">
    <property type="entry name" value="RNase_P"/>
</dbReference>
<organism evidence="6 7">
    <name type="scientific">Candidatus Gottesmanbacteria bacterium RBG_16_52_11</name>
    <dbReference type="NCBI Taxonomy" id="1798374"/>
    <lineage>
        <taxon>Bacteria</taxon>
        <taxon>Candidatus Gottesmaniibacteriota</taxon>
    </lineage>
</organism>
<sequence>MRLPSHLVKTIWESGRETSSGKLKIRTITGENDKPGQFAVLVGSKGLRAVDRNRWKRLVREALIGMRHRFKYGTRSVIRTAGPVPQSRTQAEILIHRLLSQAGLIR</sequence>
<dbReference type="AlphaFoldDB" id="A0A1F5YVH8"/>
<dbReference type="InterPro" id="IPR014721">
    <property type="entry name" value="Ribsml_uS5_D2-typ_fold_subgr"/>
</dbReference>
<evidence type="ECO:0000256" key="5">
    <source>
        <dbReference type="ARBA" id="ARBA00022884"/>
    </source>
</evidence>
<dbReference type="GO" id="GO:0004526">
    <property type="term" value="F:ribonuclease P activity"/>
    <property type="evidence" value="ECO:0007669"/>
    <property type="project" value="InterPro"/>
</dbReference>